<dbReference type="InterPro" id="IPR010890">
    <property type="entry name" value="PriC"/>
</dbReference>
<dbReference type="Gene3D" id="1.20.1270.340">
    <property type="match status" value="1"/>
</dbReference>
<dbReference type="Proteomes" id="UP000027192">
    <property type="component" value="Unassembled WGS sequence"/>
</dbReference>
<accession>A0A066RVV4</accession>
<keyword evidence="2" id="KW-1185">Reference proteome</keyword>
<dbReference type="EMBL" id="JMIB01000004">
    <property type="protein sequence ID" value="KDM93196.1"/>
    <property type="molecule type" value="Genomic_DNA"/>
</dbReference>
<evidence type="ECO:0000313" key="1">
    <source>
        <dbReference type="EMBL" id="KDM93196.1"/>
    </source>
</evidence>
<dbReference type="RefSeq" id="WP_036748749.1">
    <property type="nucleotide sequence ID" value="NZ_JAGSGC010000002.1"/>
</dbReference>
<protein>
    <submittedName>
        <fullName evidence="1">Prepilin peptidase</fullName>
    </submittedName>
</protein>
<proteinExistence type="predicted"/>
<name>A0A066RVV4_9GAMM</name>
<dbReference type="InterPro" id="IPR038338">
    <property type="entry name" value="PriC_sf"/>
</dbReference>
<dbReference type="STRING" id="1654360.EA58_03120"/>
<dbReference type="Pfam" id="PF07445">
    <property type="entry name" value="PriC"/>
    <property type="match status" value="1"/>
</dbReference>
<dbReference type="AlphaFoldDB" id="A0A066RVV4"/>
<comment type="caution">
    <text evidence="1">The sequence shown here is derived from an EMBL/GenBank/DDBJ whole genome shotgun (WGS) entry which is preliminary data.</text>
</comment>
<evidence type="ECO:0000313" key="2">
    <source>
        <dbReference type="Proteomes" id="UP000027192"/>
    </source>
</evidence>
<gene>
    <name evidence="1" type="ORF">EA58_03120</name>
</gene>
<sequence length="184" mass="21319">MATDLSRLSTLVEQLIPQATALDHQRGESDKPLFDHQLFHCRARLLLPCIREIQQEISALQKEQTAGNLQIARASYVCEKILTQIQAIQREMATKQIREAEPKYVVKQRKSLHQLYDELAQHQDWERRLAAMVKDKTFELEQATQVNQRQPLQQQLIALEGRLARCQQAMAGIEQAIVRRERQG</sequence>
<organism evidence="1 2">
    <name type="scientific">Photobacterium galatheae</name>
    <dbReference type="NCBI Taxonomy" id="1654360"/>
    <lineage>
        <taxon>Bacteria</taxon>
        <taxon>Pseudomonadati</taxon>
        <taxon>Pseudomonadota</taxon>
        <taxon>Gammaproteobacteria</taxon>
        <taxon>Vibrionales</taxon>
        <taxon>Vibrionaceae</taxon>
        <taxon>Photobacterium</taxon>
    </lineage>
</organism>
<reference evidence="1 2" key="1">
    <citation type="submission" date="2014-04" db="EMBL/GenBank/DDBJ databases">
        <title>Draft genome sequence of Photobacterium halotolerans S2753: a solonamide, ngercheumicin and holomycin producer.</title>
        <authorList>
            <person name="Machado H.R."/>
            <person name="Gram L."/>
        </authorList>
    </citation>
    <scope>NUCLEOTIDE SEQUENCE [LARGE SCALE GENOMIC DNA]</scope>
    <source>
        <strain evidence="1 2">S2753</strain>
    </source>
</reference>